<reference evidence="3 4" key="1">
    <citation type="submission" date="2021-08" db="EMBL/GenBank/DDBJ databases">
        <title>Comparative Genomics Analysis of the Genus Qipengyuania Reveals Extensive Genetic Diversity and Metabolic Versatility, Including the Description of Fifteen Novel Species.</title>
        <authorList>
            <person name="Liu Y."/>
        </authorList>
    </citation>
    <scope>NUCLEOTIDE SEQUENCE [LARGE SCALE GENOMIC DNA]</scope>
    <source>
        <strain evidence="3 4">1NDW3</strain>
    </source>
</reference>
<gene>
    <name evidence="3" type="ORF">K3162_09200</name>
</gene>
<dbReference type="InterPro" id="IPR056490">
    <property type="entry name" value="Rcc01698_C"/>
</dbReference>
<proteinExistence type="predicted"/>
<accession>A0ABX8ZUF8</accession>
<feature type="domain" description="Tip attachment protein J" evidence="1">
    <location>
        <begin position="296"/>
        <end position="385"/>
    </location>
</feature>
<name>A0ABX8ZUF8_9SPHN</name>
<dbReference type="Pfam" id="PF23666">
    <property type="entry name" value="Rcc01698_C"/>
    <property type="match status" value="1"/>
</dbReference>
<keyword evidence="4" id="KW-1185">Reference proteome</keyword>
<dbReference type="Pfam" id="PF13550">
    <property type="entry name" value="Phage-tail_3"/>
    <property type="match status" value="1"/>
</dbReference>
<dbReference type="Proteomes" id="UP000824300">
    <property type="component" value="Chromosome"/>
</dbReference>
<evidence type="ECO:0000313" key="4">
    <source>
        <dbReference type="Proteomes" id="UP000824300"/>
    </source>
</evidence>
<evidence type="ECO:0000259" key="2">
    <source>
        <dbReference type="Pfam" id="PF23666"/>
    </source>
</evidence>
<protein>
    <submittedName>
        <fullName evidence="3">Phage tail protein</fullName>
    </submittedName>
</protein>
<dbReference type="InterPro" id="IPR032876">
    <property type="entry name" value="J_dom"/>
</dbReference>
<evidence type="ECO:0000259" key="1">
    <source>
        <dbReference type="Pfam" id="PF13550"/>
    </source>
</evidence>
<sequence>MATIVLSTLGSFLGPLGHLVGTLAGNAIDNELFGPPDREGPRLKELAVSSSSYGNPIAALYGAMRVPGTVIWSTDLQESRSSESNGKGQPKTVTYSYSVSFAVALSSRPIDRIGRIWADGNLLRGAGGDLKSSGTMRVYNGLADQPVDPLLNAKLGDQCPAFRGCAYVVFEDLDLTDFGNRIPALSFEVFADGASDMIEKLVAGSGARADAGTRFPELTGFNHEGGSVRNVIGVVDRIHPLTPKLGEDGLSLAGDPDAASIAIALREPAIWEDGDFGKQSGQSHARANGTDRSFSALRYYDPARDYQPGMQHAGDGNGQVRTYQFPGALTAGNARELASKACALSLGMAETLSWRLAELDPAIEPGSLVTIPDTAGFWKVTAWEWRERGVEVQLARHRTTEPDGTGADAGASWTPLDRLAGETSLRVFETPWDGIGNSSGRKVFAAATSSAPHWHGAALYTVRDGALVETGEIVGTRARMGELVEPLFGSSALRFEAEASITVDLVDPASELHSTTIAGIAQGENRLLIGNEVVQFSQAQPLGDGRWHLTGLLRGRGGTEIEALAGHAQGAPVTLLNAELVPLSEETIGAITSEIAALGLGDPEPVIATLENAGVSLRPPCPVHPRISPGADGSIHLSWRRRARGQWLWPDEVEIPLVEQSESYLIGLGSPDQPVAQWDSNGPGLTIDGDQASALRLQYPGLQFWVRQRGSHALSRALGIGTLD</sequence>
<organism evidence="3 4">
    <name type="scientific">Qipengyuania xiapuensis</name>
    <dbReference type="NCBI Taxonomy" id="2867236"/>
    <lineage>
        <taxon>Bacteria</taxon>
        <taxon>Pseudomonadati</taxon>
        <taxon>Pseudomonadota</taxon>
        <taxon>Alphaproteobacteria</taxon>
        <taxon>Sphingomonadales</taxon>
        <taxon>Erythrobacteraceae</taxon>
        <taxon>Qipengyuania</taxon>
    </lineage>
</organism>
<evidence type="ECO:0000313" key="3">
    <source>
        <dbReference type="EMBL" id="QZD91729.1"/>
    </source>
</evidence>
<feature type="domain" description="Rcc01698-like C-terminal" evidence="2">
    <location>
        <begin position="478"/>
        <end position="573"/>
    </location>
</feature>
<dbReference type="EMBL" id="CP081296">
    <property type="protein sequence ID" value="QZD91729.1"/>
    <property type="molecule type" value="Genomic_DNA"/>
</dbReference>
<dbReference type="RefSeq" id="WP_221427434.1">
    <property type="nucleotide sequence ID" value="NZ_CP081296.1"/>
</dbReference>